<evidence type="ECO:0000313" key="1">
    <source>
        <dbReference type="EMBL" id="KAH0533164.1"/>
    </source>
</evidence>
<gene>
    <name evidence="1" type="ORF">TsFJ059_001764</name>
</gene>
<dbReference type="AlphaFoldDB" id="A0A9P8HY33"/>
<protein>
    <submittedName>
        <fullName evidence="1">Uncharacterized protein</fullName>
    </submittedName>
</protein>
<comment type="caution">
    <text evidence="1">The sequence shown here is derived from an EMBL/GenBank/DDBJ whole genome shotgun (WGS) entry which is preliminary data.</text>
</comment>
<accession>A0A9P8HY33</accession>
<name>A0A9P8HY33_9HYPO</name>
<keyword evidence="2" id="KW-1185">Reference proteome</keyword>
<proteinExistence type="predicted"/>
<reference evidence="1 2" key="1">
    <citation type="submission" date="2021-08" db="EMBL/GenBank/DDBJ databases">
        <title>The highly contiguous genome resource for Trichoderma semiorbis FJ059, a fungal antagonistic to plant pathogens.</title>
        <authorList>
            <person name="Liu T."/>
        </authorList>
    </citation>
    <scope>NUCLEOTIDE SEQUENCE [LARGE SCALE GENOMIC DNA]</scope>
    <source>
        <strain evidence="1 2">FJ059</strain>
    </source>
</reference>
<dbReference type="EMBL" id="JAIMJC010000001">
    <property type="protein sequence ID" value="KAH0533164.1"/>
    <property type="molecule type" value="Genomic_DNA"/>
</dbReference>
<dbReference type="Proteomes" id="UP000826573">
    <property type="component" value="Unassembled WGS sequence"/>
</dbReference>
<sequence>MQLQTLSPLDSCTSILYVKSRYGDAHITIPSCMPFIHMQTQPDVKATILPSAIISLASHHPASIGPIFSLKL</sequence>
<organism evidence="1 2">
    <name type="scientific">Trichoderma semiorbis</name>
    <dbReference type="NCBI Taxonomy" id="1491008"/>
    <lineage>
        <taxon>Eukaryota</taxon>
        <taxon>Fungi</taxon>
        <taxon>Dikarya</taxon>
        <taxon>Ascomycota</taxon>
        <taxon>Pezizomycotina</taxon>
        <taxon>Sordariomycetes</taxon>
        <taxon>Hypocreomycetidae</taxon>
        <taxon>Hypocreales</taxon>
        <taxon>Hypocreaceae</taxon>
        <taxon>Trichoderma</taxon>
    </lineage>
</organism>
<evidence type="ECO:0000313" key="2">
    <source>
        <dbReference type="Proteomes" id="UP000826573"/>
    </source>
</evidence>